<accession>A0A1J1E2U1</accession>
<keyword evidence="2 5" id="KW-0812">Transmembrane</keyword>
<dbReference type="PANTHER" id="PTHR43359">
    <property type="entry name" value="FORMATE HYDROGENLYASE SUBUNIT 4"/>
    <property type="match status" value="1"/>
</dbReference>
<keyword evidence="3 5" id="KW-1133">Transmembrane helix</keyword>
<feature type="transmembrane region" description="Helical" evidence="5">
    <location>
        <begin position="271"/>
        <end position="289"/>
    </location>
</feature>
<feature type="transmembrane region" description="Helical" evidence="5">
    <location>
        <begin position="6"/>
        <end position="27"/>
    </location>
</feature>
<dbReference type="InterPro" id="IPR052561">
    <property type="entry name" value="ComplexI_Subunit1"/>
</dbReference>
<evidence type="ECO:0000256" key="3">
    <source>
        <dbReference type="ARBA" id="ARBA00022989"/>
    </source>
</evidence>
<dbReference type="Proteomes" id="UP000242645">
    <property type="component" value="Chromosome"/>
</dbReference>
<evidence type="ECO:0000313" key="6">
    <source>
        <dbReference type="EMBL" id="BAV91744.1"/>
    </source>
</evidence>
<dbReference type="KEGG" id="dtr:RSDT_0232"/>
<dbReference type="AlphaFoldDB" id="A0A1J1E2U1"/>
<keyword evidence="4 5" id="KW-0472">Membrane</keyword>
<sequence>MSDTLLAILHMIIFPGGIFALAVGFFFKGLDRRVEARLQRRVGPPLKQPWLDTAKLLTKETLIPNTACRQTFLLAPVFGLTGMAVCAAFIPIPGVYSGLNNMGDLLVIFYLLPIPAIALMIGGSASSSPFGALGFSREMLLMLAYETPLLMILLAVAMIAGKSIAGGAAGAEFSLLKIVAWQQQTGSLGLNTAMIPALLAYLIFLPGTLGVTPFDIPEAETEIIEGPLLEYGGPLLALFNMTSALKTFVLLGLGVALFFPGVISAWWPVNLIWFLLKCLVLMLLSITVVKSATGRFRIDQAFRFYVTIPVALALCSLILVWVM</sequence>
<protein>
    <submittedName>
        <fullName evidence="6">H+-translocating [NiFe] hydrogenase complex, transmembrane subunit CooK</fullName>
    </submittedName>
</protein>
<gene>
    <name evidence="6" type="primary">cooK</name>
    <name evidence="6" type="ORF">RSDT_0232</name>
</gene>
<feature type="transmembrane region" description="Helical" evidence="5">
    <location>
        <begin position="235"/>
        <end position="259"/>
    </location>
</feature>
<feature type="transmembrane region" description="Helical" evidence="5">
    <location>
        <begin position="105"/>
        <end position="127"/>
    </location>
</feature>
<name>A0A1J1E2U1_9BACT</name>
<reference evidence="6 7" key="1">
    <citation type="journal article" date="2017" name="ISME J.">
        <title>Genome of 'Ca. Desulfovibrio trichonymphae', an H2-oxidizing bacterium in a tripartite symbiotic system within a protist cell in the termite gut.</title>
        <authorList>
            <person name="Kuwahara H."/>
            <person name="Yuki M."/>
            <person name="Izawa K."/>
            <person name="Ohkuma M."/>
            <person name="Hongoh Y."/>
        </authorList>
    </citation>
    <scope>NUCLEOTIDE SEQUENCE [LARGE SCALE GENOMIC DNA]</scope>
    <source>
        <strain evidence="6 7">Rs-N31</strain>
    </source>
</reference>
<organism evidence="6 7">
    <name type="scientific">Candidatus Desulfovibrio trichonymphae</name>
    <dbReference type="NCBI Taxonomy" id="1725232"/>
    <lineage>
        <taxon>Bacteria</taxon>
        <taxon>Pseudomonadati</taxon>
        <taxon>Thermodesulfobacteriota</taxon>
        <taxon>Desulfovibrionia</taxon>
        <taxon>Desulfovibrionales</taxon>
        <taxon>Desulfovibrionaceae</taxon>
        <taxon>Desulfovibrio</taxon>
    </lineage>
</organism>
<dbReference type="PANTHER" id="PTHR43359:SF1">
    <property type="entry name" value="FORMATE HYDROGENLYASE SUBUNIT 4-RELATED"/>
    <property type="match status" value="1"/>
</dbReference>
<dbReference type="OrthoDB" id="9778499at2"/>
<feature type="transmembrane region" description="Helical" evidence="5">
    <location>
        <begin position="301"/>
        <end position="322"/>
    </location>
</feature>
<evidence type="ECO:0000313" key="7">
    <source>
        <dbReference type="Proteomes" id="UP000242645"/>
    </source>
</evidence>
<dbReference type="EMBL" id="AP017368">
    <property type="protein sequence ID" value="BAV91744.1"/>
    <property type="molecule type" value="Genomic_DNA"/>
</dbReference>
<dbReference type="PROSITE" id="PS00668">
    <property type="entry name" value="COMPLEX1_ND1_2"/>
    <property type="match status" value="1"/>
</dbReference>
<feature type="transmembrane region" description="Helical" evidence="5">
    <location>
        <begin position="139"/>
        <end position="160"/>
    </location>
</feature>
<proteinExistence type="predicted"/>
<feature type="transmembrane region" description="Helical" evidence="5">
    <location>
        <begin position="193"/>
        <end position="214"/>
    </location>
</feature>
<evidence type="ECO:0000256" key="2">
    <source>
        <dbReference type="ARBA" id="ARBA00022692"/>
    </source>
</evidence>
<evidence type="ECO:0000256" key="4">
    <source>
        <dbReference type="ARBA" id="ARBA00023136"/>
    </source>
</evidence>
<evidence type="ECO:0000256" key="5">
    <source>
        <dbReference type="SAM" id="Phobius"/>
    </source>
</evidence>
<dbReference type="InterPro" id="IPR018086">
    <property type="entry name" value="NADH_UbQ_OxRdtase_su1_CS"/>
</dbReference>
<dbReference type="RefSeq" id="WP_096399278.1">
    <property type="nucleotide sequence ID" value="NZ_AP017368.1"/>
</dbReference>
<comment type="subcellular location">
    <subcellularLocation>
        <location evidence="1">Membrane</location>
        <topology evidence="1">Multi-pass membrane protein</topology>
    </subcellularLocation>
</comment>
<evidence type="ECO:0000256" key="1">
    <source>
        <dbReference type="ARBA" id="ARBA00004141"/>
    </source>
</evidence>
<dbReference type="GO" id="GO:0005886">
    <property type="term" value="C:plasma membrane"/>
    <property type="evidence" value="ECO:0007669"/>
    <property type="project" value="TreeGrafter"/>
</dbReference>
<keyword evidence="7" id="KW-1185">Reference proteome</keyword>
<feature type="transmembrane region" description="Helical" evidence="5">
    <location>
        <begin position="72"/>
        <end position="93"/>
    </location>
</feature>
<dbReference type="Pfam" id="PF00146">
    <property type="entry name" value="NADHdh"/>
    <property type="match status" value="1"/>
</dbReference>
<dbReference type="InterPro" id="IPR001694">
    <property type="entry name" value="NADH_UbQ_OxRdtase_su1/FPO"/>
</dbReference>